<accession>A0A1Y2MMZ5</accession>
<dbReference type="Gene3D" id="1.10.10.10">
    <property type="entry name" value="Winged helix-like DNA-binding domain superfamily/Winged helix DNA-binding domain"/>
    <property type="match status" value="1"/>
</dbReference>
<evidence type="ECO:0000313" key="2">
    <source>
        <dbReference type="Proteomes" id="UP000194360"/>
    </source>
</evidence>
<evidence type="ECO:0008006" key="3">
    <source>
        <dbReference type="Google" id="ProtNLM"/>
    </source>
</evidence>
<name>A0A1Y2MMZ5_PSEAH</name>
<reference evidence="1 2" key="1">
    <citation type="submission" date="2016-09" db="EMBL/GenBank/DDBJ databases">
        <title>Pseudonocardia autotrophica DSM535, a candidate organism with high potential of specific P450 cytochromes.</title>
        <authorList>
            <person name="Grumaz C."/>
            <person name="Vainshtein Y."/>
            <person name="Kirstahler P."/>
            <person name="Sohn K."/>
        </authorList>
    </citation>
    <scope>NUCLEOTIDE SEQUENCE [LARGE SCALE GENOMIC DNA]</scope>
    <source>
        <strain evidence="1 2">DSM 535</strain>
    </source>
</reference>
<comment type="caution">
    <text evidence="1">The sequence shown here is derived from an EMBL/GenBank/DDBJ whole genome shotgun (WGS) entry which is preliminary data.</text>
</comment>
<sequence length="193" mass="21209">MTELADGVVGSRRGLTHQAELLAKAGPRHPRSQPRDDQRATLVTITDAGLALAARVMPGHVEVARELLFAPAASASTTRTRRTIDGQYQHAIIMLRDPDSAELQQLYGRLSRLQQEGVRQPMITLARDNDPRVRRATAPPRRAQRLNSVLVRCSRVEYVAQGGNATQQDRLDVVVIEVAVLSDQGLNPIGQLE</sequence>
<organism evidence="1 2">
    <name type="scientific">Pseudonocardia autotrophica</name>
    <name type="common">Amycolata autotrophica</name>
    <name type="synonym">Nocardia autotrophica</name>
    <dbReference type="NCBI Taxonomy" id="2074"/>
    <lineage>
        <taxon>Bacteria</taxon>
        <taxon>Bacillati</taxon>
        <taxon>Actinomycetota</taxon>
        <taxon>Actinomycetes</taxon>
        <taxon>Pseudonocardiales</taxon>
        <taxon>Pseudonocardiaceae</taxon>
        <taxon>Pseudonocardia</taxon>
    </lineage>
</organism>
<dbReference type="AlphaFoldDB" id="A0A1Y2MMZ5"/>
<dbReference type="EMBL" id="MIGB01000037">
    <property type="protein sequence ID" value="OSY36623.1"/>
    <property type="molecule type" value="Genomic_DNA"/>
</dbReference>
<keyword evidence="2" id="KW-1185">Reference proteome</keyword>
<dbReference type="Proteomes" id="UP000194360">
    <property type="component" value="Unassembled WGS sequence"/>
</dbReference>
<proteinExistence type="predicted"/>
<gene>
    <name evidence="1" type="ORF">BG845_05228</name>
</gene>
<dbReference type="InterPro" id="IPR036388">
    <property type="entry name" value="WH-like_DNA-bd_sf"/>
</dbReference>
<protein>
    <recommendedName>
        <fullName evidence="3">HTH marR-type domain-containing protein</fullName>
    </recommendedName>
</protein>
<dbReference type="STRING" id="2074.BG845_05228"/>
<evidence type="ECO:0000313" key="1">
    <source>
        <dbReference type="EMBL" id="OSY36623.1"/>
    </source>
</evidence>